<feature type="transmembrane region" description="Helical" evidence="9">
    <location>
        <begin position="44"/>
        <end position="62"/>
    </location>
</feature>
<evidence type="ECO:0000256" key="5">
    <source>
        <dbReference type="ARBA" id="ARBA00022692"/>
    </source>
</evidence>
<evidence type="ECO:0000256" key="7">
    <source>
        <dbReference type="ARBA" id="ARBA00023136"/>
    </source>
</evidence>
<proteinExistence type="predicted"/>
<evidence type="ECO:0000313" key="10">
    <source>
        <dbReference type="EMBL" id="QMT02519.1"/>
    </source>
</evidence>
<feature type="transmembrane region" description="Helical" evidence="9">
    <location>
        <begin position="277"/>
        <end position="296"/>
    </location>
</feature>
<dbReference type="CDD" id="cd06579">
    <property type="entry name" value="TM_PBP1_transp_AraH_like"/>
    <property type="match status" value="1"/>
</dbReference>
<dbReference type="AlphaFoldDB" id="A0A7D7LXY8"/>
<sequence>MVATITSSGPALKERLRSQTAIVWLLLLAAIPLSRLASENFPSWSLIDGTLVLSLFLVLVAFGQGIVILTGGIDLSLATVVTLGAYLTGRLVSDGMSLPVAVVLTLAGCAVVGVVNGLLVGLAGFPAFIVTLATGSIVAALLLGVSRGAPAQQSPEQLASWFGNSSILGISTPIWMLLVVCILAWVIQHRSVLGRRAFAVGGSPTAARLSGVPVISTYVLTYAVAAIAYGLAGIALLGYSSGADLSIGNSWLLPSITAVVVGGSSIRGGAGSVIGTIGGAILITLLGTDISAAGLAEGWKQVLYGLIIVAALLGNRVFQTAKR</sequence>
<keyword evidence="7 9" id="KW-0472">Membrane</keyword>
<dbReference type="RefSeq" id="WP_219850718.1">
    <property type="nucleotide sequence ID" value="NZ_CP059491.1"/>
</dbReference>
<dbReference type="PANTHER" id="PTHR32196:SF71">
    <property type="entry name" value="AUTOINDUCER 2 IMPORT SYSTEM PERMEASE PROTEIN LSRD"/>
    <property type="match status" value="1"/>
</dbReference>
<feature type="transmembrane region" description="Helical" evidence="9">
    <location>
        <begin position="21"/>
        <end position="38"/>
    </location>
</feature>
<dbReference type="GO" id="GO:0005886">
    <property type="term" value="C:plasma membrane"/>
    <property type="evidence" value="ECO:0007669"/>
    <property type="project" value="UniProtKB-SubCell"/>
</dbReference>
<organism evidence="10 11">
    <name type="scientific">Gordonia jinghuaiqii</name>
    <dbReference type="NCBI Taxonomy" id="2758710"/>
    <lineage>
        <taxon>Bacteria</taxon>
        <taxon>Bacillati</taxon>
        <taxon>Actinomycetota</taxon>
        <taxon>Actinomycetes</taxon>
        <taxon>Mycobacteriales</taxon>
        <taxon>Gordoniaceae</taxon>
        <taxon>Gordonia</taxon>
    </lineage>
</organism>
<keyword evidence="2" id="KW-0813">Transport</keyword>
<evidence type="ECO:0000313" key="11">
    <source>
        <dbReference type="Proteomes" id="UP000515663"/>
    </source>
</evidence>
<feature type="transmembrane region" description="Helical" evidence="9">
    <location>
        <begin position="251"/>
        <end position="270"/>
    </location>
</feature>
<reference evidence="11" key="1">
    <citation type="submission" date="2020-07" db="EMBL/GenBank/DDBJ databases">
        <title>novel species isolated from the respiratory tract of Marmot.</title>
        <authorList>
            <person name="Zhang G."/>
        </authorList>
    </citation>
    <scope>NUCLEOTIDE SEQUENCE [LARGE SCALE GENOMIC DNA]</scope>
    <source>
        <strain evidence="11">686</strain>
    </source>
</reference>
<feature type="transmembrane region" description="Helical" evidence="9">
    <location>
        <begin position="302"/>
        <end position="318"/>
    </location>
</feature>
<evidence type="ECO:0000256" key="6">
    <source>
        <dbReference type="ARBA" id="ARBA00022989"/>
    </source>
</evidence>
<dbReference type="KEGG" id="gji:H1R19_05035"/>
<feature type="transmembrane region" description="Helical" evidence="9">
    <location>
        <begin position="127"/>
        <end position="146"/>
    </location>
</feature>
<evidence type="ECO:0000256" key="4">
    <source>
        <dbReference type="ARBA" id="ARBA00022519"/>
    </source>
</evidence>
<feature type="transmembrane region" description="Helical" evidence="9">
    <location>
        <begin position="166"/>
        <end position="187"/>
    </location>
</feature>
<keyword evidence="11" id="KW-1185">Reference proteome</keyword>
<name>A0A7D7LXY8_9ACTN</name>
<keyword evidence="5 9" id="KW-0812">Transmembrane</keyword>
<dbReference type="GO" id="GO:0022857">
    <property type="term" value="F:transmembrane transporter activity"/>
    <property type="evidence" value="ECO:0007669"/>
    <property type="project" value="InterPro"/>
</dbReference>
<gene>
    <name evidence="10" type="ORF">H1R19_05035</name>
</gene>
<keyword evidence="4" id="KW-0997">Cell inner membrane</keyword>
<dbReference type="InterPro" id="IPR001851">
    <property type="entry name" value="ABC_transp_permease"/>
</dbReference>
<evidence type="ECO:0000256" key="2">
    <source>
        <dbReference type="ARBA" id="ARBA00022448"/>
    </source>
</evidence>
<feature type="transmembrane region" description="Helical" evidence="9">
    <location>
        <begin position="218"/>
        <end position="239"/>
    </location>
</feature>
<keyword evidence="6 9" id="KW-1133">Transmembrane helix</keyword>
<protein>
    <recommendedName>
        <fullName evidence="8">Autoinducer 2 import system permease protein LsrD</fullName>
    </recommendedName>
</protein>
<comment type="subcellular location">
    <subcellularLocation>
        <location evidence="1">Cell membrane</location>
        <topology evidence="1">Multi-pass membrane protein</topology>
    </subcellularLocation>
</comment>
<dbReference type="Pfam" id="PF02653">
    <property type="entry name" value="BPD_transp_2"/>
    <property type="match status" value="1"/>
</dbReference>
<evidence type="ECO:0000256" key="3">
    <source>
        <dbReference type="ARBA" id="ARBA00022475"/>
    </source>
</evidence>
<feature type="transmembrane region" description="Helical" evidence="9">
    <location>
        <begin position="100"/>
        <end position="120"/>
    </location>
</feature>
<accession>A0A7D7LXY8</accession>
<keyword evidence="3" id="KW-1003">Cell membrane</keyword>
<dbReference type="Proteomes" id="UP000515663">
    <property type="component" value="Chromosome"/>
</dbReference>
<dbReference type="EMBL" id="CP059491">
    <property type="protein sequence ID" value="QMT02519.1"/>
    <property type="molecule type" value="Genomic_DNA"/>
</dbReference>
<evidence type="ECO:0000256" key="8">
    <source>
        <dbReference type="ARBA" id="ARBA00039381"/>
    </source>
</evidence>
<dbReference type="PANTHER" id="PTHR32196">
    <property type="entry name" value="ABC TRANSPORTER PERMEASE PROTEIN YPHD-RELATED-RELATED"/>
    <property type="match status" value="1"/>
</dbReference>
<evidence type="ECO:0000256" key="9">
    <source>
        <dbReference type="SAM" id="Phobius"/>
    </source>
</evidence>
<evidence type="ECO:0000256" key="1">
    <source>
        <dbReference type="ARBA" id="ARBA00004651"/>
    </source>
</evidence>